<sequence>MPDLANFDVWIWNSAHPERPSRSRPNTRTPSTFPRARRQKADTSPSGSPYPSTSFPSSLSFAVSSPKYDRTFLRKQKLNTHNPTSPAPTSSQSLFLQQLEIFSTGEILYALITLGLTQDVEDSLIQHGGLLPDVYMLSPLSMNPLRQAHRICGYAHTVEMTHPTDGTPRLTYAQSFLETASNESIIVASLPSNAKYAAWNKSLTLEVRKRGVRGTIMSGRATDLVAHREAGFPLFAQEYSPPGQATAALPSRIGVPVIFSPRSRLGNHFKDSLSAVKVLPGDIIVADVGGAVCVPFELAEESYVWGDDAVDADEYGAELSKEARVWRVYVRETDRWDEELVDGWNKSLDVILVFAALFSAVSTTFIIESSSKLQQDPNDVAAETLLSISQTLLAIANNTRPPSPVMLSEQSSTSAFDPSRSAVIVNTLWFMSLSLSLATALLAMLAKDWYHSFKSNRSGHPWSQTVRRQKKWAMIERWKMQELILILPSLIHLSLLLFSIGLSVYIWNLNSIVAIPVICISGAALAFYILSSVAASLIQSFPYTTIVSRIWLSGAISYLVRRPIKSSIKFVGRCLGYLMDLLSTPTPGALFDRHTKLPATKVQDEDRIISEALSWLIENCETPSSVEIALQAIAGASPRIPRKPLEDCQASMKILQRLVSSTSRSGTTPEHLSLYARAYEFLGASAQGDIGALRDEIRGELEMMIWELQSKNENYVARLIAESALQPSLRNLEALRIGGSAASQALQILNKRGDSVKIFGPIIRLSSQYITGGHELHPAVLASLINTVALLSACSSGHFEDVSSLYSAAYYSSMHLIARYYKRGSRALDYWIGPYLAICALAQVGHGDQAQTNDSLHHRTSSRVKNVLLALINYYDHSQAAQPGVDPEFFTWIGFVEILSSPESYGLNDYESVRESFADLDRDMYSEALRRVKSMCNRFPLPYQADRYFDLHLNDTQWRVSSCIRAIHQIYELTRRETPVEPVYVLVVEMMCRVQSDVVQELCAELMAGFAFPTISYSLIQLLKKRRIVPLLFDTLDNSPGSKPNQFAAAKLWLLCTSYFRGNLPTKVRGDLQGILNERGNQYDLFIYKRELEEFQNELATRILGSRYDGRNYLGLYSSRVIECILETSDKVPNDRLARTIKKELKDVSPTLRGLSSFIPSTQQDTFMSTMEEGELITEEPRVHFAMEVIPPSDSESEMA</sequence>
<keyword evidence="3" id="KW-0472">Membrane</keyword>
<keyword evidence="3" id="KW-1133">Transmembrane helix</keyword>
<feature type="transmembrane region" description="Helical" evidence="3">
    <location>
        <begin position="483"/>
        <end position="507"/>
    </location>
</feature>
<dbReference type="GO" id="GO:0008948">
    <property type="term" value="F:oxaloacetate decarboxylase activity"/>
    <property type="evidence" value="ECO:0007669"/>
    <property type="project" value="TreeGrafter"/>
</dbReference>
<name>A0A8H3BVU7_9AGAM</name>
<dbReference type="AlphaFoldDB" id="A0A8H3BVU7"/>
<feature type="compositionally biased region" description="Low complexity" evidence="2">
    <location>
        <begin position="44"/>
        <end position="59"/>
    </location>
</feature>
<keyword evidence="3" id="KW-0812">Transmembrane</keyword>
<dbReference type="PANTHER" id="PTHR33254">
    <property type="entry name" value="4-HYDROXY-4-METHYL-2-OXOGLUTARATE ALDOLASE 3-RELATED"/>
    <property type="match status" value="1"/>
</dbReference>
<comment type="caution">
    <text evidence="5">The sequence shown here is derived from an EMBL/GenBank/DDBJ whole genome shotgun (WGS) entry which is preliminary data.</text>
</comment>
<dbReference type="InterPro" id="IPR045338">
    <property type="entry name" value="DUF6535"/>
</dbReference>
<keyword evidence="1" id="KW-0479">Metal-binding</keyword>
<keyword evidence="1" id="KW-0460">Magnesium</keyword>
<dbReference type="CDD" id="cd16841">
    <property type="entry name" value="RraA_family"/>
    <property type="match status" value="1"/>
</dbReference>
<feature type="binding site" evidence="1">
    <location>
        <position position="223"/>
    </location>
    <ligand>
        <name>Mg(2+)</name>
        <dbReference type="ChEBI" id="CHEBI:18420"/>
    </ligand>
</feature>
<dbReference type="InterPro" id="IPR036704">
    <property type="entry name" value="RraA/RraA-like_sf"/>
</dbReference>
<feature type="domain" description="DUF6535" evidence="4">
    <location>
        <begin position="326"/>
        <end position="508"/>
    </location>
</feature>
<feature type="region of interest" description="Disordered" evidence="2">
    <location>
        <begin position="16"/>
        <end position="59"/>
    </location>
</feature>
<reference evidence="5" key="1">
    <citation type="submission" date="2021-01" db="EMBL/GenBank/DDBJ databases">
        <authorList>
            <person name="Kaushik A."/>
        </authorList>
    </citation>
    <scope>NUCLEOTIDE SEQUENCE</scope>
    <source>
        <strain evidence="5">AG6-10EEA</strain>
    </source>
</reference>
<evidence type="ECO:0000259" key="4">
    <source>
        <dbReference type="Pfam" id="PF20153"/>
    </source>
</evidence>
<dbReference type="PANTHER" id="PTHR33254:SF4">
    <property type="entry name" value="4-HYDROXY-4-METHYL-2-OXOGLUTARATE ALDOLASE 3-RELATED"/>
    <property type="match status" value="1"/>
</dbReference>
<evidence type="ECO:0000313" key="5">
    <source>
        <dbReference type="EMBL" id="CAE6467799.1"/>
    </source>
</evidence>
<feature type="transmembrane region" description="Helical" evidence="3">
    <location>
        <begin position="428"/>
        <end position="446"/>
    </location>
</feature>
<dbReference type="InterPro" id="IPR005493">
    <property type="entry name" value="RraA/RraA-like"/>
</dbReference>
<dbReference type="Pfam" id="PF20153">
    <property type="entry name" value="DUF6535"/>
    <property type="match status" value="1"/>
</dbReference>
<dbReference type="SUPFAM" id="SSF89562">
    <property type="entry name" value="RraA-like"/>
    <property type="match status" value="1"/>
</dbReference>
<feature type="transmembrane region" description="Helical" evidence="3">
    <location>
        <begin position="513"/>
        <end position="534"/>
    </location>
</feature>
<protein>
    <recommendedName>
        <fullName evidence="4">DUF6535 domain-containing protein</fullName>
    </recommendedName>
</protein>
<evidence type="ECO:0000313" key="6">
    <source>
        <dbReference type="Proteomes" id="UP000663853"/>
    </source>
</evidence>
<evidence type="ECO:0000256" key="1">
    <source>
        <dbReference type="PIRSR" id="PIRSR605493-1"/>
    </source>
</evidence>
<dbReference type="Pfam" id="PF03737">
    <property type="entry name" value="RraA-like"/>
    <property type="match status" value="1"/>
</dbReference>
<evidence type="ECO:0000256" key="3">
    <source>
        <dbReference type="SAM" id="Phobius"/>
    </source>
</evidence>
<proteinExistence type="predicted"/>
<dbReference type="Gene3D" id="3.50.30.40">
    <property type="entry name" value="Ribonuclease E inhibitor RraA/RraA-like"/>
    <property type="match status" value="1"/>
</dbReference>
<comment type="cofactor">
    <cofactor evidence="1">
        <name>Mg(2+)</name>
        <dbReference type="ChEBI" id="CHEBI:18420"/>
    </cofactor>
</comment>
<feature type="compositionally biased region" description="Low complexity" evidence="2">
    <location>
        <begin position="23"/>
        <end position="34"/>
    </location>
</feature>
<organism evidence="5 6">
    <name type="scientific">Rhizoctonia solani</name>
    <dbReference type="NCBI Taxonomy" id="456999"/>
    <lineage>
        <taxon>Eukaryota</taxon>
        <taxon>Fungi</taxon>
        <taxon>Dikarya</taxon>
        <taxon>Basidiomycota</taxon>
        <taxon>Agaricomycotina</taxon>
        <taxon>Agaricomycetes</taxon>
        <taxon>Cantharellales</taxon>
        <taxon>Ceratobasidiaceae</taxon>
        <taxon>Rhizoctonia</taxon>
    </lineage>
</organism>
<dbReference type="GO" id="GO:0046872">
    <property type="term" value="F:metal ion binding"/>
    <property type="evidence" value="ECO:0007669"/>
    <property type="project" value="UniProtKB-KW"/>
</dbReference>
<accession>A0A8H3BVU7</accession>
<gene>
    <name evidence="5" type="ORF">RDB_LOCUS70815</name>
</gene>
<evidence type="ECO:0000256" key="2">
    <source>
        <dbReference type="SAM" id="MobiDB-lite"/>
    </source>
</evidence>
<dbReference type="Proteomes" id="UP000663853">
    <property type="component" value="Unassembled WGS sequence"/>
</dbReference>
<dbReference type="GO" id="GO:0047443">
    <property type="term" value="F:4-hydroxy-4-methyl-2-oxoglutarate aldolase activity"/>
    <property type="evidence" value="ECO:0007669"/>
    <property type="project" value="TreeGrafter"/>
</dbReference>
<dbReference type="EMBL" id="CAJMXA010001688">
    <property type="protein sequence ID" value="CAE6467799.1"/>
    <property type="molecule type" value="Genomic_DNA"/>
</dbReference>